<accession>A0ABS1UAD7</accession>
<sequence>MKVLITGGAGFIGSHLAKRLAKDGAEVTVLDNLSEQIHGADTDFAPDLRRAANCIYGDICDREQLTRAIRGQDAVVHLAAETGTGQSMYAVGRYSRVNLQGTATLLDILVNRSSRSVQRLVVASSRAVYGEGAYRCASHGRVHPSARTAEAMAAGRFDPICPVCGGDVSVLATQETAPLGASSFYGLTKQAQEQMVLLFGRSMGINAFAVRYQNVYGPGQSLANPYTGLLAAFSNLARAGRDLNVFEDGLESRDFVHVEDVVEATASCLAPTVSGHHALNVGSGEATPVIEVANAVIRHFGSTSRVRVTGDFRVGDIRHNLADISQIRAVTGFVPRRRFRDGVVDFLDWAGRSAPVDAGFDRSMRELRERGLLGVRATADLDLALAETALS</sequence>
<feature type="domain" description="NAD-dependent epimerase/dehydratase" evidence="3">
    <location>
        <begin position="174"/>
        <end position="282"/>
    </location>
</feature>
<name>A0ABS1UAD7_9PROT</name>
<dbReference type="PANTHER" id="PTHR43000">
    <property type="entry name" value="DTDP-D-GLUCOSE 4,6-DEHYDRATASE-RELATED"/>
    <property type="match status" value="1"/>
</dbReference>
<feature type="domain" description="NAD-dependent epimerase/dehydratase" evidence="3">
    <location>
        <begin position="3"/>
        <end position="134"/>
    </location>
</feature>
<evidence type="ECO:0000259" key="3">
    <source>
        <dbReference type="Pfam" id="PF01370"/>
    </source>
</evidence>
<protein>
    <submittedName>
        <fullName evidence="4">SDR family NAD(P)-dependent oxidoreductase</fullName>
    </submittedName>
</protein>
<keyword evidence="5" id="KW-1185">Reference proteome</keyword>
<organism evidence="4 5">
    <name type="scientific">Belnapia arida</name>
    <dbReference type="NCBI Taxonomy" id="2804533"/>
    <lineage>
        <taxon>Bacteria</taxon>
        <taxon>Pseudomonadati</taxon>
        <taxon>Pseudomonadota</taxon>
        <taxon>Alphaproteobacteria</taxon>
        <taxon>Acetobacterales</taxon>
        <taxon>Roseomonadaceae</taxon>
        <taxon>Belnapia</taxon>
    </lineage>
</organism>
<evidence type="ECO:0000256" key="2">
    <source>
        <dbReference type="ARBA" id="ARBA00007637"/>
    </source>
</evidence>
<evidence type="ECO:0000313" key="5">
    <source>
        <dbReference type="Proteomes" id="UP000660885"/>
    </source>
</evidence>
<proteinExistence type="inferred from homology"/>
<dbReference type="Gene3D" id="3.40.50.720">
    <property type="entry name" value="NAD(P)-binding Rossmann-like Domain"/>
    <property type="match status" value="1"/>
</dbReference>
<evidence type="ECO:0000313" key="4">
    <source>
        <dbReference type="EMBL" id="MBL6081085.1"/>
    </source>
</evidence>
<dbReference type="Pfam" id="PF01370">
    <property type="entry name" value="Epimerase"/>
    <property type="match status" value="2"/>
</dbReference>
<gene>
    <name evidence="4" type="ORF">JMJ56_24040</name>
</gene>
<comment type="caution">
    <text evidence="4">The sequence shown here is derived from an EMBL/GenBank/DDBJ whole genome shotgun (WGS) entry which is preliminary data.</text>
</comment>
<dbReference type="EMBL" id="JAETWB010000021">
    <property type="protein sequence ID" value="MBL6081085.1"/>
    <property type="molecule type" value="Genomic_DNA"/>
</dbReference>
<evidence type="ECO:0000256" key="1">
    <source>
        <dbReference type="ARBA" id="ARBA00005125"/>
    </source>
</evidence>
<dbReference type="InterPro" id="IPR001509">
    <property type="entry name" value="Epimerase_deHydtase"/>
</dbReference>
<comment type="pathway">
    <text evidence="1">Bacterial outer membrane biogenesis; LPS O-antigen biosynthesis.</text>
</comment>
<dbReference type="PRINTS" id="PR01713">
    <property type="entry name" value="NUCEPIMERASE"/>
</dbReference>
<dbReference type="RefSeq" id="WP_202834310.1">
    <property type="nucleotide sequence ID" value="NZ_JAETWB010000021.1"/>
</dbReference>
<dbReference type="Proteomes" id="UP000660885">
    <property type="component" value="Unassembled WGS sequence"/>
</dbReference>
<dbReference type="InterPro" id="IPR036291">
    <property type="entry name" value="NAD(P)-bd_dom_sf"/>
</dbReference>
<reference evidence="4 5" key="1">
    <citation type="submission" date="2021-01" db="EMBL/GenBank/DDBJ databases">
        <title>Belnapia mucosa sp. nov. and Belnapia arida sp. nov., isolated from the Tabernas Desert (Almeria, Spain).</title>
        <authorList>
            <person name="Molina-Menor E."/>
            <person name="Vidal-Verdu A."/>
            <person name="Calonge A."/>
            <person name="Satari L."/>
            <person name="Pereto J."/>
            <person name="Porcar M."/>
        </authorList>
    </citation>
    <scope>NUCLEOTIDE SEQUENCE [LARGE SCALE GENOMIC DNA]</scope>
    <source>
        <strain evidence="4 5">T18</strain>
    </source>
</reference>
<dbReference type="SUPFAM" id="SSF51735">
    <property type="entry name" value="NAD(P)-binding Rossmann-fold domains"/>
    <property type="match status" value="1"/>
</dbReference>
<comment type="similarity">
    <text evidence="2">Belongs to the NAD(P)-dependent epimerase/dehydratase family.</text>
</comment>